<comment type="caution">
    <text evidence="1">The sequence shown here is derived from an EMBL/GenBank/DDBJ whole genome shotgun (WGS) entry which is preliminary data.</text>
</comment>
<proteinExistence type="predicted"/>
<gene>
    <name evidence="1" type="ORF">LMG26411_08083</name>
</gene>
<evidence type="ECO:0000313" key="2">
    <source>
        <dbReference type="Proteomes" id="UP000672657"/>
    </source>
</evidence>
<dbReference type="Proteomes" id="UP000672657">
    <property type="component" value="Unassembled WGS sequence"/>
</dbReference>
<name>A0ABM8TWN2_9BURK</name>
<accession>A0ABM8TWN2</accession>
<keyword evidence="2" id="KW-1185">Reference proteome</keyword>
<dbReference type="EMBL" id="CAJPVI010000116">
    <property type="protein sequence ID" value="CAG2161228.1"/>
    <property type="molecule type" value="Genomic_DNA"/>
</dbReference>
<sequence>MPIWSVASVDSQPGITLLRWRVFETEHQERHFVGYCLESSSGRVSSAIVSFDADEGVGTTVSGRRYILSGCPGFTDDAEYVWHLWKRVNGVTLAKDVTNEYSPPANAVHVAPNGVP</sequence>
<evidence type="ECO:0000313" key="1">
    <source>
        <dbReference type="EMBL" id="CAG2161228.1"/>
    </source>
</evidence>
<organism evidence="1 2">
    <name type="scientific">Cupriavidus numazuensis</name>
    <dbReference type="NCBI Taxonomy" id="221992"/>
    <lineage>
        <taxon>Bacteria</taxon>
        <taxon>Pseudomonadati</taxon>
        <taxon>Pseudomonadota</taxon>
        <taxon>Betaproteobacteria</taxon>
        <taxon>Burkholderiales</taxon>
        <taxon>Burkholderiaceae</taxon>
        <taxon>Cupriavidus</taxon>
    </lineage>
</organism>
<reference evidence="1 2" key="1">
    <citation type="submission" date="2021-03" db="EMBL/GenBank/DDBJ databases">
        <authorList>
            <person name="Peeters C."/>
        </authorList>
    </citation>
    <scope>NUCLEOTIDE SEQUENCE [LARGE SCALE GENOMIC DNA]</scope>
    <source>
        <strain evidence="1 2">LMG 26411</strain>
    </source>
</reference>
<protein>
    <submittedName>
        <fullName evidence="1">Uncharacterized protein</fullName>
    </submittedName>
</protein>